<keyword evidence="5 8" id="KW-0456">Lyase</keyword>
<reference evidence="8" key="1">
    <citation type="submission" date="2021-01" db="EMBL/GenBank/DDBJ databases">
        <title>Genomic Encyclopedia of Type Strains, Phase IV (KMG-IV): sequencing the most valuable type-strain genomes for metagenomic binning, comparative biology and taxonomic classification.</title>
        <authorList>
            <person name="Goeker M."/>
        </authorList>
    </citation>
    <scope>NUCLEOTIDE SEQUENCE</scope>
    <source>
        <strain evidence="8">DSM 21943</strain>
    </source>
</reference>
<feature type="domain" description="Orn/Lys/Arg decarboxylases family 1 pyridoxal-P attachment site" evidence="6">
    <location>
        <begin position="3"/>
        <end position="289"/>
    </location>
</feature>
<evidence type="ECO:0000256" key="5">
    <source>
        <dbReference type="ARBA" id="ARBA00023239"/>
    </source>
</evidence>
<dbReference type="PANTHER" id="PTHR43277">
    <property type="entry name" value="ARGININE DECARBOXYLASE"/>
    <property type="match status" value="1"/>
</dbReference>
<accession>A0ABS2SZY6</accession>
<dbReference type="PANTHER" id="PTHR43277:SF3">
    <property type="entry name" value="DECARBOXYLASE, PUTATIVE-RELATED"/>
    <property type="match status" value="1"/>
</dbReference>
<dbReference type="Gene3D" id="3.40.640.10">
    <property type="entry name" value="Type I PLP-dependent aspartate aminotransferase-like (Major domain)"/>
    <property type="match status" value="1"/>
</dbReference>
<feature type="domain" description="Orn/Lys/Arg decarboxylase C-terminal" evidence="7">
    <location>
        <begin position="401"/>
        <end position="462"/>
    </location>
</feature>
<protein>
    <submittedName>
        <fullName evidence="8">Lysine decarboxylase</fullName>
        <ecNumber evidence="8">4.1.1.18</ecNumber>
    </submittedName>
</protein>
<dbReference type="EMBL" id="JAFBCV010000021">
    <property type="protein sequence ID" value="MBM7841099.1"/>
    <property type="molecule type" value="Genomic_DNA"/>
</dbReference>
<dbReference type="Pfam" id="PF03711">
    <property type="entry name" value="OKR_DC_1_C"/>
    <property type="match status" value="1"/>
</dbReference>
<keyword evidence="3" id="KW-0210">Decarboxylase</keyword>
<dbReference type="Pfam" id="PF01276">
    <property type="entry name" value="OKR_DC_1"/>
    <property type="match status" value="1"/>
</dbReference>
<evidence type="ECO:0000313" key="8">
    <source>
        <dbReference type="EMBL" id="MBM7841099.1"/>
    </source>
</evidence>
<dbReference type="RefSeq" id="WP_204469048.1">
    <property type="nucleotide sequence ID" value="NZ_JAFBCV010000021.1"/>
</dbReference>
<dbReference type="GO" id="GO:0008923">
    <property type="term" value="F:lysine decarboxylase activity"/>
    <property type="evidence" value="ECO:0007669"/>
    <property type="project" value="UniProtKB-EC"/>
</dbReference>
<comment type="caution">
    <text evidence="8">The sequence shown here is derived from an EMBL/GenBank/DDBJ whole genome shotgun (WGS) entry which is preliminary data.</text>
</comment>
<evidence type="ECO:0000313" key="9">
    <source>
        <dbReference type="Proteomes" id="UP001179280"/>
    </source>
</evidence>
<evidence type="ECO:0000256" key="3">
    <source>
        <dbReference type="ARBA" id="ARBA00022793"/>
    </source>
</evidence>
<dbReference type="InterPro" id="IPR052357">
    <property type="entry name" value="Orn_Lys_Arg_decarboxylase-I"/>
</dbReference>
<dbReference type="InterPro" id="IPR036633">
    <property type="entry name" value="Prn/Lys/Arg_de-COase_C_sf"/>
</dbReference>
<keyword evidence="4" id="KW-0663">Pyridoxal phosphate</keyword>
<sequence>MRTPIIEAIHTHIKGNPISYHVPGHKNGLLTTSFLPDFKQIFPYDLTELDGLDDLHDAAGPIYESQTLCAAFYGASETNYLVGGSTSGNLAMVYGVCQEGDLVFVQRNCHKSILNALEFARANVVFLEPERSSLTGHAVGLTSETLKKALLSHPHAKAIIMTYPDYWGTVLDQAELFAVARRAGLYILVDEAHGAHFQIGIEDRSCPPSALSLGADVVVQSTHKMLPSLTMSAWMHLSYELNDQIKRQIKRALGMFQSSSPSYLLLASLDATRAYVENHGNEEYKKTIASKLLLTDYLEDELGLHVINHADEGYLSDPFKLIVKANNRSGRSLLSSLARLGIWAEMADENHVLFVLGLGGNAVPNNNQLTRIEQTEKGSTGPSSYANKGNKAFSDVVNLKPVYESIEVIPINKAVNRVSAVDIIPYPPGVPLLYRGELINRSHIQKIEQLLNKNVRFQGHQPEKGMVVNVLGDEQ</sequence>
<dbReference type="Gene3D" id="3.90.105.10">
    <property type="entry name" value="Molybdopterin biosynthesis moea protein, domain 2"/>
    <property type="match status" value="1"/>
</dbReference>
<dbReference type="SUPFAM" id="SSF53383">
    <property type="entry name" value="PLP-dependent transferases"/>
    <property type="match status" value="1"/>
</dbReference>
<dbReference type="Proteomes" id="UP001179280">
    <property type="component" value="Unassembled WGS sequence"/>
</dbReference>
<evidence type="ECO:0000259" key="7">
    <source>
        <dbReference type="Pfam" id="PF03711"/>
    </source>
</evidence>
<evidence type="ECO:0000256" key="1">
    <source>
        <dbReference type="ARBA" id="ARBA00001933"/>
    </source>
</evidence>
<dbReference type="EC" id="4.1.1.18" evidence="8"/>
<keyword evidence="9" id="KW-1185">Reference proteome</keyword>
<gene>
    <name evidence="8" type="ORF">JOC54_004398</name>
</gene>
<evidence type="ECO:0000256" key="4">
    <source>
        <dbReference type="ARBA" id="ARBA00022898"/>
    </source>
</evidence>
<dbReference type="InterPro" id="IPR008286">
    <property type="entry name" value="Prn/Lys/Arg_de-COase_C"/>
</dbReference>
<evidence type="ECO:0000256" key="2">
    <source>
        <dbReference type="ARBA" id="ARBA00010671"/>
    </source>
</evidence>
<comment type="similarity">
    <text evidence="2">Belongs to the Orn/Lys/Arg decarboxylase class-I family.</text>
</comment>
<dbReference type="InterPro" id="IPR015421">
    <property type="entry name" value="PyrdxlP-dep_Trfase_major"/>
</dbReference>
<comment type="cofactor">
    <cofactor evidence="1">
        <name>pyridoxal 5'-phosphate</name>
        <dbReference type="ChEBI" id="CHEBI:597326"/>
    </cofactor>
</comment>
<proteinExistence type="inferred from homology"/>
<dbReference type="InterPro" id="IPR000310">
    <property type="entry name" value="Orn/Lys/Arg_deCO2ase_major_dom"/>
</dbReference>
<evidence type="ECO:0000259" key="6">
    <source>
        <dbReference type="Pfam" id="PF01276"/>
    </source>
</evidence>
<name>A0ABS2SZY6_9BACI</name>
<organism evidence="8 9">
    <name type="scientific">Shouchella xiaoxiensis</name>
    <dbReference type="NCBI Taxonomy" id="766895"/>
    <lineage>
        <taxon>Bacteria</taxon>
        <taxon>Bacillati</taxon>
        <taxon>Bacillota</taxon>
        <taxon>Bacilli</taxon>
        <taxon>Bacillales</taxon>
        <taxon>Bacillaceae</taxon>
        <taxon>Shouchella</taxon>
    </lineage>
</organism>
<dbReference type="InterPro" id="IPR015424">
    <property type="entry name" value="PyrdxlP-dep_Trfase"/>
</dbReference>
<dbReference type="SUPFAM" id="SSF55904">
    <property type="entry name" value="Ornithine decarboxylase C-terminal domain"/>
    <property type="match status" value="1"/>
</dbReference>